<keyword evidence="9" id="KW-1185">Reference proteome</keyword>
<evidence type="ECO:0000256" key="3">
    <source>
        <dbReference type="ARBA" id="ARBA00022833"/>
    </source>
</evidence>
<evidence type="ECO:0000313" key="9">
    <source>
        <dbReference type="Proteomes" id="UP000683925"/>
    </source>
</evidence>
<evidence type="ECO:0000256" key="5">
    <source>
        <dbReference type="SAM" id="Coils"/>
    </source>
</evidence>
<sequence>MKLGIYEVGIIPQTFKAQYLEVQAFVQWQYLGKNTMSTIFISLLDNFIANDKYQTMAQLAKPRSSYQNANNIKISQLIYSLLNKQINPKEFFLQLKMIDSSNDKGGYLLEEFCQLQGLKKIPNNQPQLIASIAHFFSISINFIRQTIIGNSNKSRILIFQQAEGYFLIKQSNPVIQYINQRQQICQMCSMRQDDYFVTQCLHVCCFKCLNDKLKKANSSLFIICNNACMQKIQIRDIQQYLSKELNTQKQQLEQSVNLSKSQQFTTNDNSKSNPNYPVENYKINSVYYNNLIDSKQQQQKCNYCQDQNANKLFINNSCGHKFCDDCFKRKIISKNQKCPIKDCYRQVDLSLYQQRGQLEKEATQNSQPISSQNQQSTYPQNQMSTYPQNQLPTYPQNQQVARCSKCNSEYSSNSLYKDKKCMHFICFSCIQLQVQRLLLKPSNQYFVTCPLCNNVYGREFEKFYDQSQLRLVEERIKFDEQFQKEDKEREIKQKQQQQILQQQQQEELLLQQQSPYKKIEKSPSGSNDTQKQQSQIYSQNDKQNNSSSAKDLVEQKQPSKTKEGFNQQEQGECTMCFTQFSEFNLRQEIDCQYHTIGVCCRTNCERCPQCEAKNSNPRSLRIKSKLVLQTFTQKVEFISSSNIYNSSNKQYNYGNADDNSRWNSRVNVAQSQIKPQQRNSTMDNNLFRSQGLQSNVVGVYGAGYKYY</sequence>
<accession>A0A8S1YIC1</accession>
<evidence type="ECO:0000256" key="2">
    <source>
        <dbReference type="ARBA" id="ARBA00022771"/>
    </source>
</evidence>
<gene>
    <name evidence="8" type="ORF">POCTA_138.1.T1660019</name>
</gene>
<keyword evidence="2 4" id="KW-0863">Zinc-finger</keyword>
<dbReference type="InterPro" id="IPR001841">
    <property type="entry name" value="Znf_RING"/>
</dbReference>
<feature type="region of interest" description="Disordered" evidence="6">
    <location>
        <begin position="360"/>
        <end position="391"/>
    </location>
</feature>
<feature type="compositionally biased region" description="Polar residues" evidence="6">
    <location>
        <begin position="523"/>
        <end position="549"/>
    </location>
</feature>
<feature type="domain" description="RING-type" evidence="7">
    <location>
        <begin position="403"/>
        <end position="453"/>
    </location>
</feature>
<feature type="domain" description="RING-type" evidence="7">
    <location>
        <begin position="301"/>
        <end position="340"/>
    </location>
</feature>
<dbReference type="PROSITE" id="PS00518">
    <property type="entry name" value="ZF_RING_1"/>
    <property type="match status" value="1"/>
</dbReference>
<reference evidence="8" key="1">
    <citation type="submission" date="2021-01" db="EMBL/GenBank/DDBJ databases">
        <authorList>
            <consortium name="Genoscope - CEA"/>
            <person name="William W."/>
        </authorList>
    </citation>
    <scope>NUCLEOTIDE SEQUENCE</scope>
</reference>
<feature type="coiled-coil region" evidence="5">
    <location>
        <begin position="484"/>
        <end position="512"/>
    </location>
</feature>
<protein>
    <recommendedName>
        <fullName evidence="7">RING-type domain-containing protein</fullName>
    </recommendedName>
</protein>
<feature type="compositionally biased region" description="Low complexity" evidence="6">
    <location>
        <begin position="364"/>
        <end position="376"/>
    </location>
</feature>
<comment type="caution">
    <text evidence="8">The sequence shown here is derived from an EMBL/GenBank/DDBJ whole genome shotgun (WGS) entry which is preliminary data.</text>
</comment>
<organism evidence="8 9">
    <name type="scientific">Paramecium octaurelia</name>
    <dbReference type="NCBI Taxonomy" id="43137"/>
    <lineage>
        <taxon>Eukaryota</taxon>
        <taxon>Sar</taxon>
        <taxon>Alveolata</taxon>
        <taxon>Ciliophora</taxon>
        <taxon>Intramacronucleata</taxon>
        <taxon>Oligohymenophorea</taxon>
        <taxon>Peniculida</taxon>
        <taxon>Parameciidae</taxon>
        <taxon>Paramecium</taxon>
    </lineage>
</organism>
<dbReference type="Proteomes" id="UP000683925">
    <property type="component" value="Unassembled WGS sequence"/>
</dbReference>
<feature type="region of interest" description="Disordered" evidence="6">
    <location>
        <begin position="517"/>
        <end position="566"/>
    </location>
</feature>
<dbReference type="OrthoDB" id="309691at2759"/>
<keyword evidence="3" id="KW-0862">Zinc</keyword>
<keyword evidence="5" id="KW-0175">Coiled coil</keyword>
<dbReference type="PROSITE" id="PS50089">
    <property type="entry name" value="ZF_RING_2"/>
    <property type="match status" value="2"/>
</dbReference>
<dbReference type="EMBL" id="CAJJDP010000169">
    <property type="protein sequence ID" value="CAD8213955.1"/>
    <property type="molecule type" value="Genomic_DNA"/>
</dbReference>
<dbReference type="InterPro" id="IPR017907">
    <property type="entry name" value="Znf_RING_CS"/>
</dbReference>
<evidence type="ECO:0000259" key="7">
    <source>
        <dbReference type="PROSITE" id="PS50089"/>
    </source>
</evidence>
<dbReference type="GO" id="GO:0008270">
    <property type="term" value="F:zinc ion binding"/>
    <property type="evidence" value="ECO:0007669"/>
    <property type="project" value="UniProtKB-KW"/>
</dbReference>
<keyword evidence="1" id="KW-0479">Metal-binding</keyword>
<proteinExistence type="predicted"/>
<evidence type="ECO:0000256" key="1">
    <source>
        <dbReference type="ARBA" id="ARBA00022723"/>
    </source>
</evidence>
<feature type="compositionally biased region" description="Polar residues" evidence="6">
    <location>
        <begin position="377"/>
        <end position="391"/>
    </location>
</feature>
<dbReference type="AlphaFoldDB" id="A0A8S1YIC1"/>
<evidence type="ECO:0000256" key="6">
    <source>
        <dbReference type="SAM" id="MobiDB-lite"/>
    </source>
</evidence>
<name>A0A8S1YIC1_PAROT</name>
<evidence type="ECO:0000313" key="8">
    <source>
        <dbReference type="EMBL" id="CAD8213955.1"/>
    </source>
</evidence>
<dbReference type="OMA" id="QYNYGNA"/>
<evidence type="ECO:0000256" key="4">
    <source>
        <dbReference type="PROSITE-ProRule" id="PRU00175"/>
    </source>
</evidence>
<dbReference type="SMART" id="SM00184">
    <property type="entry name" value="RING"/>
    <property type="match status" value="3"/>
</dbReference>